<keyword evidence="4" id="KW-1185">Reference proteome</keyword>
<evidence type="ECO:0000256" key="2">
    <source>
        <dbReference type="SAM" id="Phobius"/>
    </source>
</evidence>
<feature type="compositionally biased region" description="Low complexity" evidence="1">
    <location>
        <begin position="393"/>
        <end position="402"/>
    </location>
</feature>
<dbReference type="Proteomes" id="UP000316471">
    <property type="component" value="Unassembled WGS sequence"/>
</dbReference>
<reference evidence="3 4" key="1">
    <citation type="journal article" date="2015" name="Stand. Genomic Sci.">
        <title>Genomic Encyclopedia of Bacterial and Archaeal Type Strains, Phase III: the genomes of soil and plant-associated and newly described type strains.</title>
        <authorList>
            <person name="Whitman W.B."/>
            <person name="Woyke T."/>
            <person name="Klenk H.P."/>
            <person name="Zhou Y."/>
            <person name="Lilburn T.G."/>
            <person name="Beck B.J."/>
            <person name="De Vos P."/>
            <person name="Vandamme P."/>
            <person name="Eisen J.A."/>
            <person name="Garrity G."/>
            <person name="Hugenholtz P."/>
            <person name="Kyrpides N.C."/>
        </authorList>
    </citation>
    <scope>NUCLEOTIDE SEQUENCE [LARGE SCALE GENOMIC DNA]</scope>
    <source>
        <strain evidence="3 4">CGMCC 1.10136</strain>
    </source>
</reference>
<proteinExistence type="predicted"/>
<keyword evidence="2" id="KW-0812">Transmembrane</keyword>
<keyword evidence="2" id="KW-1133">Transmembrane helix</keyword>
<keyword evidence="2" id="KW-0472">Membrane</keyword>
<dbReference type="PANTHER" id="PTHR40940:SF1">
    <property type="entry name" value="PROTEIN BATD"/>
    <property type="match status" value="1"/>
</dbReference>
<organism evidence="3 4">
    <name type="scientific">Aerolutibacter ruishenii</name>
    <dbReference type="NCBI Taxonomy" id="686800"/>
    <lineage>
        <taxon>Bacteria</taxon>
        <taxon>Pseudomonadati</taxon>
        <taxon>Pseudomonadota</taxon>
        <taxon>Gammaproteobacteria</taxon>
        <taxon>Lysobacterales</taxon>
        <taxon>Lysobacteraceae</taxon>
        <taxon>Aerolutibacter</taxon>
    </lineage>
</organism>
<dbReference type="EMBL" id="VLKP01000011">
    <property type="protein sequence ID" value="TWI07948.1"/>
    <property type="molecule type" value="Genomic_DNA"/>
</dbReference>
<gene>
    <name evidence="3" type="ORF">IP93_02555</name>
</gene>
<evidence type="ECO:0000256" key="1">
    <source>
        <dbReference type="SAM" id="MobiDB-lite"/>
    </source>
</evidence>
<evidence type="ECO:0000313" key="4">
    <source>
        <dbReference type="Proteomes" id="UP000316471"/>
    </source>
</evidence>
<dbReference type="PANTHER" id="PTHR40940">
    <property type="entry name" value="PROTEIN BATD-RELATED"/>
    <property type="match status" value="1"/>
</dbReference>
<sequence>MSLVSTRSPATIARSVIGAWLCAIALQLALMPAAAAQTRAWLDRDRIGAGETVTLNVETTQPGNPTPDFAPLQRDFVVSGNTSRREFQMRNGTATMRSLYGVALRPRRDGVLTVPALVVGNARTAPLTLVVAGAAATPAPARSGDNVFIESEADDASPYVQQAVGWVVRLYSAVPLVSGQLDQPPPEGAALQRVGEDAQYMRDVGGRRYMVVERRYLLVPERSGTLTLPGASFEGRGTGGFFDDLFGDRGGALQAQARPRFLQVQAPPANAPQPWLPLHTLELRYRAVPKSLRAGAATDLVVEAIADGATAAQMPEMQLSSVEGAQVFADPVQADEGLSGGRPRVKLVRRFSLVPTAAGEVRVPSVKVTWWDVGTDSARIASLPPLRLTAAPAPGTGAASAPRDSSRLALPSTQAAAAGDGPPWRYNPWIVATVVFAVLWLLTLVWWLSHRGTRDPAVGRAARAGMAVPPSPPTGGGALTGDPSALRRALDTGSLGEVADALLAIAPQPCTGMDALRGQLADRRQREALDLLQQARWADGDGRAARAALREAFAKGPRWQSAAAVRSSPLLPPLYPER</sequence>
<feature type="region of interest" description="Disordered" evidence="1">
    <location>
        <begin position="464"/>
        <end position="484"/>
    </location>
</feature>
<name>A0A562LK02_9GAMM</name>
<evidence type="ECO:0000313" key="3">
    <source>
        <dbReference type="EMBL" id="TWI07948.1"/>
    </source>
</evidence>
<feature type="transmembrane region" description="Helical" evidence="2">
    <location>
        <begin position="429"/>
        <end position="448"/>
    </location>
</feature>
<comment type="caution">
    <text evidence="3">The sequence shown here is derived from an EMBL/GenBank/DDBJ whole genome shotgun (WGS) entry which is preliminary data.</text>
</comment>
<feature type="region of interest" description="Disordered" evidence="1">
    <location>
        <begin position="393"/>
        <end position="418"/>
    </location>
</feature>
<dbReference type="AlphaFoldDB" id="A0A562LK02"/>
<dbReference type="InterPro" id="IPR025738">
    <property type="entry name" value="BatD"/>
</dbReference>
<dbReference type="Pfam" id="PF13584">
    <property type="entry name" value="BatD"/>
    <property type="match status" value="1"/>
</dbReference>
<protein>
    <submittedName>
        <fullName evidence="3">Oxygen tolerance protein BatD</fullName>
    </submittedName>
</protein>
<accession>A0A562LK02</accession>